<name>A0ABP8V182_9GAMM</name>
<proteinExistence type="predicted"/>
<organism evidence="1 2">
    <name type="scientific">Kistimonas scapharcae</name>
    <dbReference type="NCBI Taxonomy" id="1036133"/>
    <lineage>
        <taxon>Bacteria</taxon>
        <taxon>Pseudomonadati</taxon>
        <taxon>Pseudomonadota</taxon>
        <taxon>Gammaproteobacteria</taxon>
        <taxon>Oceanospirillales</taxon>
        <taxon>Endozoicomonadaceae</taxon>
        <taxon>Kistimonas</taxon>
    </lineage>
</organism>
<evidence type="ECO:0000313" key="1">
    <source>
        <dbReference type="EMBL" id="GAA4649676.1"/>
    </source>
</evidence>
<accession>A0ABP8V182</accession>
<keyword evidence="2" id="KW-1185">Reference proteome</keyword>
<protein>
    <submittedName>
        <fullName evidence="1">Uncharacterized protein</fullName>
    </submittedName>
</protein>
<dbReference type="EMBL" id="BAABFL010000254">
    <property type="protein sequence ID" value="GAA4649676.1"/>
    <property type="molecule type" value="Genomic_DNA"/>
</dbReference>
<evidence type="ECO:0000313" key="2">
    <source>
        <dbReference type="Proteomes" id="UP001500604"/>
    </source>
</evidence>
<sequence>MHDVIIAVKDACIDAADIDIWVTQKYNKSLNTSRCYKNKTYLVSTVGIFVI</sequence>
<reference evidence="2" key="1">
    <citation type="journal article" date="2019" name="Int. J. Syst. Evol. Microbiol.">
        <title>The Global Catalogue of Microorganisms (GCM) 10K type strain sequencing project: providing services to taxonomists for standard genome sequencing and annotation.</title>
        <authorList>
            <consortium name="The Broad Institute Genomics Platform"/>
            <consortium name="The Broad Institute Genome Sequencing Center for Infectious Disease"/>
            <person name="Wu L."/>
            <person name="Ma J."/>
        </authorList>
    </citation>
    <scope>NUCLEOTIDE SEQUENCE [LARGE SCALE GENOMIC DNA]</scope>
    <source>
        <strain evidence="2">JCM 17805</strain>
    </source>
</reference>
<gene>
    <name evidence="1" type="ORF">GCM10023116_19550</name>
</gene>
<dbReference type="Proteomes" id="UP001500604">
    <property type="component" value="Unassembled WGS sequence"/>
</dbReference>
<comment type="caution">
    <text evidence="1">The sequence shown here is derived from an EMBL/GenBank/DDBJ whole genome shotgun (WGS) entry which is preliminary data.</text>
</comment>